<evidence type="ECO:0000313" key="1">
    <source>
        <dbReference type="EMBL" id="PPB81380.1"/>
    </source>
</evidence>
<keyword evidence="2" id="KW-1185">Reference proteome</keyword>
<sequence length="120" mass="13870">MEKANDFLKRLDNVESVVNGSIHATLSKLEHHSLETRTERESEAKEIYDSIDKTIKATREKTRKLLQKSNLSYQHKVSLHKIGLSEIQYNEIIKDFDSIKEDFQSGLKAAKNKLDNLNKL</sequence>
<comment type="caution">
    <text evidence="1">The sequence shown here is derived from an EMBL/GenBank/DDBJ whole genome shotgun (WGS) entry which is preliminary data.</text>
</comment>
<gene>
    <name evidence="1" type="ORF">B0O95_1213</name>
</gene>
<evidence type="ECO:0000313" key="2">
    <source>
        <dbReference type="Proteomes" id="UP000243096"/>
    </source>
</evidence>
<proteinExistence type="predicted"/>
<accession>A0A2P5K6V7</accession>
<protein>
    <submittedName>
        <fullName evidence="1">Uncharacterized protein</fullName>
    </submittedName>
</protein>
<dbReference type="AlphaFoldDB" id="A0A2P5K6V7"/>
<dbReference type="Proteomes" id="UP000243096">
    <property type="component" value="Unassembled WGS sequence"/>
</dbReference>
<organism evidence="1 2">
    <name type="scientific">Mycetohabitans endofungorum</name>
    <dbReference type="NCBI Taxonomy" id="417203"/>
    <lineage>
        <taxon>Bacteria</taxon>
        <taxon>Pseudomonadati</taxon>
        <taxon>Pseudomonadota</taxon>
        <taxon>Betaproteobacteria</taxon>
        <taxon>Burkholderiales</taxon>
        <taxon>Burkholderiaceae</taxon>
        <taxon>Mycetohabitans</taxon>
    </lineage>
</organism>
<dbReference type="EMBL" id="PRDW01000021">
    <property type="protein sequence ID" value="PPB81380.1"/>
    <property type="molecule type" value="Genomic_DNA"/>
</dbReference>
<name>A0A2P5K6V7_9BURK</name>
<reference evidence="1 2" key="1">
    <citation type="submission" date="2018-01" db="EMBL/GenBank/DDBJ databases">
        <title>Genomic Encyclopedia of Type Strains, Phase III (KMG-III): the genomes of soil and plant-associated and newly described type strains.</title>
        <authorList>
            <person name="Whitman W."/>
        </authorList>
    </citation>
    <scope>NUCLEOTIDE SEQUENCE [LARGE SCALE GENOMIC DNA]</scope>
    <source>
        <strain evidence="1 2">HKI456</strain>
    </source>
</reference>